<feature type="domain" description="SGNH hydrolase-type esterase" evidence="1">
    <location>
        <begin position="229"/>
        <end position="420"/>
    </location>
</feature>
<dbReference type="PANTHER" id="PTHR43784">
    <property type="entry name" value="GDSL-LIKE LIPASE/ACYLHYDROLASE, PUTATIVE (AFU_ORTHOLOGUE AFUA_2G00820)-RELATED"/>
    <property type="match status" value="1"/>
</dbReference>
<protein>
    <submittedName>
        <fullName evidence="2">SGNH/GDSL hydrolase family protein</fullName>
    </submittedName>
</protein>
<dbReference type="Pfam" id="PF13472">
    <property type="entry name" value="Lipase_GDSL_2"/>
    <property type="match status" value="1"/>
</dbReference>
<proteinExistence type="predicted"/>
<dbReference type="PANTHER" id="PTHR43784:SF2">
    <property type="entry name" value="GDSL-LIKE LIPASE_ACYLHYDROLASE, PUTATIVE (AFU_ORTHOLOGUE AFUA_2G00820)-RELATED"/>
    <property type="match status" value="1"/>
</dbReference>
<sequence>MTGRREFGLLAGATAVVLGVLVAVGTGQEAPAAGERHEKLIAEPPPTRSVTPAAGGEWVGTWSAAPTGPEPGTDGGLPDRSIRNVVHTSVGGGEVRVELTNQYGGRSVGFSNVTVALSADGGPNALPGSMRRLTFGDGTSVLVPPGERVLSDPVRLDVPADADLLVTVYAPEASGSVTQHRMAQQNSFLATGDAAGEESGAAFTEVTGAWRYVSSVQVLSQTAEGSVAVLGDSLTDGITSTPGANRRWTDLLAERLRAEPEVPRLAVLNQGISGNRLLLDGDPTRQYNGASGLRRLGLDVVHQAGLRTVVLQLGINDISAPPQQTDPAAVVAAMRELTAEAHEAGLRVVGATLTPFAGHGNFTAERERVRQLVNAEIRAGGVFDAVVDFDLALRDPARPQSLLPAYDSGDGLHPSDAGFAAMAHAVPLSELVPDIEEQAL</sequence>
<dbReference type="GO" id="GO:0016787">
    <property type="term" value="F:hydrolase activity"/>
    <property type="evidence" value="ECO:0007669"/>
    <property type="project" value="UniProtKB-KW"/>
</dbReference>
<evidence type="ECO:0000313" key="3">
    <source>
        <dbReference type="Proteomes" id="UP000295345"/>
    </source>
</evidence>
<dbReference type="AlphaFoldDB" id="A0A4R4SS83"/>
<dbReference type="SUPFAM" id="SSF52266">
    <property type="entry name" value="SGNH hydrolase"/>
    <property type="match status" value="1"/>
</dbReference>
<dbReference type="CDD" id="cd01830">
    <property type="entry name" value="XynE_like"/>
    <property type="match status" value="1"/>
</dbReference>
<comment type="caution">
    <text evidence="2">The sequence shown here is derived from an EMBL/GenBank/DDBJ whole genome shotgun (WGS) entry which is preliminary data.</text>
</comment>
<dbReference type="InterPro" id="IPR036514">
    <property type="entry name" value="SGNH_hydro_sf"/>
</dbReference>
<keyword evidence="3" id="KW-1185">Reference proteome</keyword>
<dbReference type="Proteomes" id="UP000295345">
    <property type="component" value="Unassembled WGS sequence"/>
</dbReference>
<dbReference type="OrthoDB" id="1828825at2"/>
<dbReference type="EMBL" id="SMKI01000438">
    <property type="protein sequence ID" value="TDC66888.1"/>
    <property type="molecule type" value="Genomic_DNA"/>
</dbReference>
<reference evidence="2 3" key="1">
    <citation type="submission" date="2019-03" db="EMBL/GenBank/DDBJ databases">
        <title>Draft genome sequences of novel Actinobacteria.</title>
        <authorList>
            <person name="Sahin N."/>
            <person name="Ay H."/>
            <person name="Saygin H."/>
        </authorList>
    </citation>
    <scope>NUCLEOTIDE SEQUENCE [LARGE SCALE GENOMIC DNA]</scope>
    <source>
        <strain evidence="2 3">DSM 41900</strain>
    </source>
</reference>
<organism evidence="2 3">
    <name type="scientific">Streptomyces hainanensis</name>
    <dbReference type="NCBI Taxonomy" id="402648"/>
    <lineage>
        <taxon>Bacteria</taxon>
        <taxon>Bacillati</taxon>
        <taxon>Actinomycetota</taxon>
        <taxon>Actinomycetes</taxon>
        <taxon>Kitasatosporales</taxon>
        <taxon>Streptomycetaceae</taxon>
        <taxon>Streptomyces</taxon>
    </lineage>
</organism>
<name>A0A4R4SS83_9ACTN</name>
<keyword evidence="2" id="KW-0378">Hydrolase</keyword>
<dbReference type="InterPro" id="IPR013830">
    <property type="entry name" value="SGNH_hydro"/>
</dbReference>
<evidence type="ECO:0000259" key="1">
    <source>
        <dbReference type="Pfam" id="PF13472"/>
    </source>
</evidence>
<dbReference type="InterPro" id="IPR053140">
    <property type="entry name" value="GDSL_Rv0518-like"/>
</dbReference>
<dbReference type="Gene3D" id="3.40.50.1110">
    <property type="entry name" value="SGNH hydrolase"/>
    <property type="match status" value="1"/>
</dbReference>
<evidence type="ECO:0000313" key="2">
    <source>
        <dbReference type="EMBL" id="TDC66888.1"/>
    </source>
</evidence>
<gene>
    <name evidence="2" type="ORF">E1283_29360</name>
</gene>
<accession>A0A4R4SS83</accession>